<keyword evidence="7 8" id="KW-0503">Monooxygenase</keyword>
<dbReference type="Gene3D" id="1.10.630.10">
    <property type="entry name" value="Cytochrome P450"/>
    <property type="match status" value="1"/>
</dbReference>
<reference evidence="9 10" key="1">
    <citation type="journal article" date="2024" name="IMA Fungus">
        <title>IMA Genome - F19 : A genome assembly and annotation guide to empower mycologists, including annotated draft genome sequences of Ceratocystis pirilliformis, Diaporthe australafricana, Fusarium ophioides, Paecilomyces lecythidis, and Sporothrix stenoceras.</title>
        <authorList>
            <person name="Aylward J."/>
            <person name="Wilson A.M."/>
            <person name="Visagie C.M."/>
            <person name="Spraker J."/>
            <person name="Barnes I."/>
            <person name="Buitendag C."/>
            <person name="Ceriani C."/>
            <person name="Del Mar Angel L."/>
            <person name="du Plessis D."/>
            <person name="Fuchs T."/>
            <person name="Gasser K."/>
            <person name="Kramer D."/>
            <person name="Li W."/>
            <person name="Munsamy K."/>
            <person name="Piso A."/>
            <person name="Price J.L."/>
            <person name="Sonnekus B."/>
            <person name="Thomas C."/>
            <person name="van der Nest A."/>
            <person name="van Dijk A."/>
            <person name="van Heerden A."/>
            <person name="van Vuuren N."/>
            <person name="Yilmaz N."/>
            <person name="Duong T.A."/>
            <person name="van der Merwe N.A."/>
            <person name="Wingfield M.J."/>
            <person name="Wingfield B.D."/>
        </authorList>
    </citation>
    <scope>NUCLEOTIDE SEQUENCE [LARGE SCALE GENOMIC DNA]</scope>
    <source>
        <strain evidence="9 10">CMW 5346</strain>
    </source>
</reference>
<dbReference type="PRINTS" id="PR00464">
    <property type="entry name" value="EP450II"/>
</dbReference>
<dbReference type="SUPFAM" id="SSF48264">
    <property type="entry name" value="Cytochrome P450"/>
    <property type="match status" value="1"/>
</dbReference>
<evidence type="ECO:0000256" key="7">
    <source>
        <dbReference type="ARBA" id="ARBA00023033"/>
    </source>
</evidence>
<evidence type="ECO:0000313" key="9">
    <source>
        <dbReference type="EMBL" id="KAL1896320.1"/>
    </source>
</evidence>
<keyword evidence="10" id="KW-1185">Reference proteome</keyword>
<dbReference type="EMBL" id="JAWCUI010000023">
    <property type="protein sequence ID" value="KAL1896320.1"/>
    <property type="molecule type" value="Genomic_DNA"/>
</dbReference>
<dbReference type="PANTHER" id="PTHR24287">
    <property type="entry name" value="P450, PUTATIVE (EUROFUNG)-RELATED"/>
    <property type="match status" value="1"/>
</dbReference>
<dbReference type="PRINTS" id="PR00385">
    <property type="entry name" value="P450"/>
</dbReference>
<evidence type="ECO:0000256" key="1">
    <source>
        <dbReference type="ARBA" id="ARBA00001971"/>
    </source>
</evidence>
<dbReference type="InterPro" id="IPR036396">
    <property type="entry name" value="Cyt_P450_sf"/>
</dbReference>
<dbReference type="InterPro" id="IPR001128">
    <property type="entry name" value="Cyt_P450"/>
</dbReference>
<dbReference type="InterPro" id="IPR002974">
    <property type="entry name" value="Cyt_P450_E_CYP52_ascomycetes"/>
</dbReference>
<keyword evidence="5 8" id="KW-0560">Oxidoreductase</keyword>
<proteinExistence type="inferred from homology"/>
<dbReference type="CDD" id="cd11063">
    <property type="entry name" value="CYP52"/>
    <property type="match status" value="1"/>
</dbReference>
<name>A0ABR3Z6Q9_9PEZI</name>
<keyword evidence="4 8" id="KW-0479">Metal-binding</keyword>
<evidence type="ECO:0000256" key="5">
    <source>
        <dbReference type="ARBA" id="ARBA00023002"/>
    </source>
</evidence>
<dbReference type="Proteomes" id="UP001583186">
    <property type="component" value="Unassembled WGS sequence"/>
</dbReference>
<comment type="caution">
    <text evidence="9">The sequence shown here is derived from an EMBL/GenBank/DDBJ whole genome shotgun (WGS) entry which is preliminary data.</text>
</comment>
<organism evidence="9 10">
    <name type="scientific">Sporothrix stenoceras</name>
    <dbReference type="NCBI Taxonomy" id="5173"/>
    <lineage>
        <taxon>Eukaryota</taxon>
        <taxon>Fungi</taxon>
        <taxon>Dikarya</taxon>
        <taxon>Ascomycota</taxon>
        <taxon>Pezizomycotina</taxon>
        <taxon>Sordariomycetes</taxon>
        <taxon>Sordariomycetidae</taxon>
        <taxon>Ophiostomatales</taxon>
        <taxon>Ophiostomataceae</taxon>
        <taxon>Sporothrix</taxon>
    </lineage>
</organism>
<evidence type="ECO:0000256" key="8">
    <source>
        <dbReference type="RuleBase" id="RU000461"/>
    </source>
</evidence>
<dbReference type="PRINTS" id="PR01239">
    <property type="entry name" value="EP450IICYP52"/>
</dbReference>
<dbReference type="InterPro" id="IPR002402">
    <property type="entry name" value="Cyt_P450_E_grp-II"/>
</dbReference>
<evidence type="ECO:0000256" key="2">
    <source>
        <dbReference type="ARBA" id="ARBA00010617"/>
    </source>
</evidence>
<protein>
    <recommendedName>
        <fullName evidence="11">Cytochrome P450 alkane hydroxylase</fullName>
    </recommendedName>
</protein>
<comment type="cofactor">
    <cofactor evidence="1">
        <name>heme</name>
        <dbReference type="ChEBI" id="CHEBI:30413"/>
    </cofactor>
</comment>
<accession>A0ABR3Z6Q9</accession>
<evidence type="ECO:0000256" key="6">
    <source>
        <dbReference type="ARBA" id="ARBA00023004"/>
    </source>
</evidence>
<evidence type="ECO:0000256" key="3">
    <source>
        <dbReference type="ARBA" id="ARBA00022617"/>
    </source>
</evidence>
<gene>
    <name evidence="9" type="ORF">Sste5346_004704</name>
</gene>
<dbReference type="InterPro" id="IPR017972">
    <property type="entry name" value="Cyt_P450_CS"/>
</dbReference>
<dbReference type="PROSITE" id="PS00086">
    <property type="entry name" value="CYTOCHROME_P450"/>
    <property type="match status" value="1"/>
</dbReference>
<sequence>MHLLRYRLELFQSTGATTFAQYLLGTRSIATSDPANMEAILSTSFDDYGLGLRSPAFHPLLGSHGIFTQDGQAWKASRKTLRPVFSTTSSEEDGNFMAVKRCVEELAASIRQSGSDSRQRGKWTVDLQPLFFKLTFDTTLFLLFGEKVGSAADWRGVKDQESAFSRAFKTAQDYLAHRGRLGSYYWLLNDKAFREACRTCHQFVDEAVDKALRSIEDEKRDSSSYVLIDALAQKTQDRNVLRDQTLNVLLAGRDTTGCCLAWTFRLLARHRDTFNRLRNEVESVCALGVEATPLTRAQLLRDMPYLKMVIKEVLRLYPSVPANTRDAVRDTVLPTGGGPDGQQPVLVHAGERVGYSVYAMHRRKDIYGEDADLFRPERWSEQHLQSVGWAYLPFNGGPRICLGQEFALLEVYYTVARLIQLFPDMETPLGDAYMPEGEERQALTLVVSPADGCRVTMRERSAVVTR</sequence>
<dbReference type="Pfam" id="PF00067">
    <property type="entry name" value="p450"/>
    <property type="match status" value="1"/>
</dbReference>
<keyword evidence="3 8" id="KW-0349">Heme</keyword>
<evidence type="ECO:0000313" key="10">
    <source>
        <dbReference type="Proteomes" id="UP001583186"/>
    </source>
</evidence>
<evidence type="ECO:0008006" key="11">
    <source>
        <dbReference type="Google" id="ProtNLM"/>
    </source>
</evidence>
<dbReference type="InterPro" id="IPR047146">
    <property type="entry name" value="Cyt_P450_E_CYP52_fungi"/>
</dbReference>
<keyword evidence="6 8" id="KW-0408">Iron</keyword>
<dbReference type="PANTHER" id="PTHR24287:SF18">
    <property type="entry name" value="CYTOCHROME P450 MONOOXYGENASE APDE-RELATED"/>
    <property type="match status" value="1"/>
</dbReference>
<comment type="similarity">
    <text evidence="2 8">Belongs to the cytochrome P450 family.</text>
</comment>
<evidence type="ECO:0000256" key="4">
    <source>
        <dbReference type="ARBA" id="ARBA00022723"/>
    </source>
</evidence>